<organism evidence="10 11">
    <name type="scientific">Salibacterium salarium</name>
    <dbReference type="NCBI Taxonomy" id="284579"/>
    <lineage>
        <taxon>Bacteria</taxon>
        <taxon>Bacillati</taxon>
        <taxon>Bacillota</taxon>
        <taxon>Bacilli</taxon>
        <taxon>Bacillales</taxon>
        <taxon>Bacillaceae</taxon>
    </lineage>
</organism>
<dbReference type="GO" id="GO:0042626">
    <property type="term" value="F:ATPase-coupled transmembrane transporter activity"/>
    <property type="evidence" value="ECO:0007669"/>
    <property type="project" value="TreeGrafter"/>
</dbReference>
<comment type="caution">
    <text evidence="10">The sequence shown here is derived from an EMBL/GenBank/DDBJ whole genome shotgun (WGS) entry which is preliminary data.</text>
</comment>
<evidence type="ECO:0000256" key="1">
    <source>
        <dbReference type="ARBA" id="ARBA00004202"/>
    </source>
</evidence>
<dbReference type="PROSITE" id="PS50893">
    <property type="entry name" value="ABC_TRANSPORTER_2"/>
    <property type="match status" value="2"/>
</dbReference>
<dbReference type="InterPro" id="IPR017871">
    <property type="entry name" value="ABC_transporter-like_CS"/>
</dbReference>
<dbReference type="EMBL" id="RBVX01000001">
    <property type="protein sequence ID" value="RSL35274.1"/>
    <property type="molecule type" value="Genomic_DNA"/>
</dbReference>
<keyword evidence="4" id="KW-1003">Cell membrane</keyword>
<dbReference type="PROSITE" id="PS00211">
    <property type="entry name" value="ABC_TRANSPORTER_1"/>
    <property type="match status" value="1"/>
</dbReference>
<sequence length="548" mass="60914">MIDIQTTDVSVRYPMQNKPSLPPVSLEIDQGEKILLLGASGSGKSTLALALQGLIPRTIDAEKTGSVAIKGMAPESWSITDACQHVGILFQDPETQFCMVTVEEEIIFGLENIGISVDEIETRLENSLAMTGLTKRRHDSINNLSGGLKQKTAIACLLAIDPETMVLDEPTANLDPQSTEDILQLWMDIAENKNKTLLFIEHNIGNLLPDIDRVIVLSKNGGVITEGPPREVFRHSFSALEEEGVWIPTICREALKLEAEGKMNWSQLPLSLEEWETECTKIGMEKSDIDSTTAEKNQIRNEKPLMEVRNVSFSYRDHQALTNIQFNLYAGEFVALAGANGAGKSTLAKLLAGIHVPSTGSIIRNGTPSENMRTDDIMKQTGFVFQNPEHQFICDTVEDELSYGWRIAGVAQKEWQKDVEEMLAMFHLTDKRHENPFSLSQGQKRRLSVATMLTSKQDLLILDEPTFGQDEANTSALMNILQNLHRNGKTILMITHDMELIEQYAEKVLLVDEGAIKYDGAVDTFSKNRIIASSIRTSTCIKRIETLA</sequence>
<dbReference type="OrthoDB" id="501320at2"/>
<dbReference type="Proteomes" id="UP000275076">
    <property type="component" value="Unassembled WGS sequence"/>
</dbReference>
<evidence type="ECO:0000256" key="8">
    <source>
        <dbReference type="ARBA" id="ARBA00023136"/>
    </source>
</evidence>
<protein>
    <submittedName>
        <fullName evidence="10">ABC transporter ATP-binding protein</fullName>
    </submittedName>
</protein>
<dbReference type="NCBIfam" id="NF010167">
    <property type="entry name" value="PRK13648.1"/>
    <property type="match status" value="2"/>
</dbReference>
<comment type="similarity">
    <text evidence="2">Belongs to the ABC transporter superfamily.</text>
</comment>
<name>A0A3R9PC91_9BACI</name>
<evidence type="ECO:0000256" key="5">
    <source>
        <dbReference type="ARBA" id="ARBA00022741"/>
    </source>
</evidence>
<keyword evidence="11" id="KW-1185">Reference proteome</keyword>
<dbReference type="AlphaFoldDB" id="A0A3R9PC91"/>
<dbReference type="PANTHER" id="PTHR43553:SF19">
    <property type="entry name" value="HMP_THIAMINE IMPORT ATP-BINDING PROTEIN YKOD-RELATED"/>
    <property type="match status" value="1"/>
</dbReference>
<dbReference type="InterPro" id="IPR050095">
    <property type="entry name" value="ECF_ABC_transporter_ATP-bd"/>
</dbReference>
<keyword evidence="5" id="KW-0547">Nucleotide-binding</keyword>
<keyword evidence="7" id="KW-1278">Translocase</keyword>
<dbReference type="SMART" id="SM00382">
    <property type="entry name" value="AAA"/>
    <property type="match status" value="2"/>
</dbReference>
<feature type="domain" description="ABC transporter" evidence="9">
    <location>
        <begin position="306"/>
        <end position="538"/>
    </location>
</feature>
<keyword evidence="6 10" id="KW-0067">ATP-binding</keyword>
<accession>A0A3R9PC91</accession>
<comment type="subcellular location">
    <subcellularLocation>
        <location evidence="1">Cell membrane</location>
        <topology evidence="1">Peripheral membrane protein</topology>
    </subcellularLocation>
</comment>
<dbReference type="PANTHER" id="PTHR43553">
    <property type="entry name" value="HEAVY METAL TRANSPORTER"/>
    <property type="match status" value="1"/>
</dbReference>
<keyword evidence="3" id="KW-0813">Transport</keyword>
<dbReference type="GO" id="GO:0016887">
    <property type="term" value="F:ATP hydrolysis activity"/>
    <property type="evidence" value="ECO:0007669"/>
    <property type="project" value="InterPro"/>
</dbReference>
<dbReference type="InterPro" id="IPR027417">
    <property type="entry name" value="P-loop_NTPase"/>
</dbReference>
<evidence type="ECO:0000313" key="10">
    <source>
        <dbReference type="EMBL" id="RSL35274.1"/>
    </source>
</evidence>
<dbReference type="InterPro" id="IPR003439">
    <property type="entry name" value="ABC_transporter-like_ATP-bd"/>
</dbReference>
<evidence type="ECO:0000256" key="2">
    <source>
        <dbReference type="ARBA" id="ARBA00005417"/>
    </source>
</evidence>
<keyword evidence="8" id="KW-0472">Membrane</keyword>
<evidence type="ECO:0000256" key="7">
    <source>
        <dbReference type="ARBA" id="ARBA00022967"/>
    </source>
</evidence>
<proteinExistence type="inferred from homology"/>
<dbReference type="InterPro" id="IPR015856">
    <property type="entry name" value="ABC_transpr_CbiO/EcfA_su"/>
</dbReference>
<dbReference type="GO" id="GO:0043190">
    <property type="term" value="C:ATP-binding cassette (ABC) transporter complex"/>
    <property type="evidence" value="ECO:0007669"/>
    <property type="project" value="TreeGrafter"/>
</dbReference>
<evidence type="ECO:0000259" key="9">
    <source>
        <dbReference type="PROSITE" id="PS50893"/>
    </source>
</evidence>
<evidence type="ECO:0000256" key="4">
    <source>
        <dbReference type="ARBA" id="ARBA00022475"/>
    </source>
</evidence>
<dbReference type="GO" id="GO:0005524">
    <property type="term" value="F:ATP binding"/>
    <property type="evidence" value="ECO:0007669"/>
    <property type="project" value="UniProtKB-KW"/>
</dbReference>
<evidence type="ECO:0000256" key="3">
    <source>
        <dbReference type="ARBA" id="ARBA00022448"/>
    </source>
</evidence>
<evidence type="ECO:0000256" key="6">
    <source>
        <dbReference type="ARBA" id="ARBA00022840"/>
    </source>
</evidence>
<feature type="domain" description="ABC transporter" evidence="9">
    <location>
        <begin position="4"/>
        <end position="245"/>
    </location>
</feature>
<gene>
    <name evidence="10" type="ORF">D7Z54_01530</name>
</gene>
<dbReference type="CDD" id="cd03225">
    <property type="entry name" value="ABC_cobalt_CbiO_domain1"/>
    <property type="match status" value="2"/>
</dbReference>
<dbReference type="Gene3D" id="3.40.50.300">
    <property type="entry name" value="P-loop containing nucleotide triphosphate hydrolases"/>
    <property type="match status" value="2"/>
</dbReference>
<dbReference type="InterPro" id="IPR003593">
    <property type="entry name" value="AAA+_ATPase"/>
</dbReference>
<dbReference type="SUPFAM" id="SSF52540">
    <property type="entry name" value="P-loop containing nucleoside triphosphate hydrolases"/>
    <property type="match status" value="2"/>
</dbReference>
<dbReference type="Pfam" id="PF00005">
    <property type="entry name" value="ABC_tran"/>
    <property type="match status" value="2"/>
</dbReference>
<dbReference type="RefSeq" id="WP_125553733.1">
    <property type="nucleotide sequence ID" value="NZ_RBVX01000001.1"/>
</dbReference>
<reference evidence="10 11" key="1">
    <citation type="submission" date="2018-10" db="EMBL/GenBank/DDBJ databases">
        <title>Draft genome sequence of Bacillus salarius IM0101, isolated from a hypersaline soil in Inner Mongolia, China.</title>
        <authorList>
            <person name="Yamprayoonswat W."/>
            <person name="Boonvisut S."/>
            <person name="Jumpathong W."/>
            <person name="Sittihan S."/>
            <person name="Ruangsuj P."/>
            <person name="Wanthongcharoen S."/>
            <person name="Thongpramul N."/>
            <person name="Pimmason S."/>
            <person name="Yu B."/>
            <person name="Yasawong M."/>
        </authorList>
    </citation>
    <scope>NUCLEOTIDE SEQUENCE [LARGE SCALE GENOMIC DNA]</scope>
    <source>
        <strain evidence="10 11">IM0101</strain>
    </source>
</reference>
<evidence type="ECO:0000313" key="11">
    <source>
        <dbReference type="Proteomes" id="UP000275076"/>
    </source>
</evidence>